<evidence type="ECO:0000256" key="6">
    <source>
        <dbReference type="ARBA" id="ARBA00034078"/>
    </source>
</evidence>
<evidence type="ECO:0000313" key="9">
    <source>
        <dbReference type="Proteomes" id="UP001057375"/>
    </source>
</evidence>
<keyword evidence="9" id="KW-1185">Reference proteome</keyword>
<feature type="domain" description="2Fe-2S ferredoxin-type" evidence="7">
    <location>
        <begin position="11"/>
        <end position="112"/>
    </location>
</feature>
<evidence type="ECO:0000256" key="3">
    <source>
        <dbReference type="ARBA" id="ARBA00022723"/>
    </source>
</evidence>
<keyword evidence="4" id="KW-0408">Iron</keyword>
<dbReference type="Pfam" id="PF00111">
    <property type="entry name" value="Fer2"/>
    <property type="match status" value="1"/>
</dbReference>
<keyword evidence="2" id="KW-0001">2Fe-2S</keyword>
<keyword evidence="3" id="KW-0479">Metal-binding</keyword>
<proteinExistence type="inferred from homology"/>
<dbReference type="PANTHER" id="PTHR23426:SF65">
    <property type="entry name" value="FERREDOXIN-2, MITOCHONDRIAL"/>
    <property type="match status" value="1"/>
</dbReference>
<dbReference type="SUPFAM" id="SSF54292">
    <property type="entry name" value="2Fe-2S ferredoxin-like"/>
    <property type="match status" value="1"/>
</dbReference>
<dbReference type="InterPro" id="IPR036010">
    <property type="entry name" value="2Fe-2S_ferredoxin-like_sf"/>
</dbReference>
<protein>
    <submittedName>
        <fullName evidence="8">2Fe-2S iron-sulfur cluster binding domain-containing protein</fullName>
    </submittedName>
</protein>
<dbReference type="InterPro" id="IPR001055">
    <property type="entry name" value="Adrenodoxin-like"/>
</dbReference>
<keyword evidence="5" id="KW-0411">Iron-sulfur</keyword>
<evidence type="ECO:0000313" key="8">
    <source>
        <dbReference type="EMBL" id="GKT27297.1"/>
    </source>
</evidence>
<comment type="similarity">
    <text evidence="1">Belongs to the adrenodoxin/putidaredoxin family.</text>
</comment>
<dbReference type="InterPro" id="IPR012675">
    <property type="entry name" value="Beta-grasp_dom_sf"/>
</dbReference>
<name>A0ABQ5K3Z1_9EUKA</name>
<dbReference type="CDD" id="cd00207">
    <property type="entry name" value="fer2"/>
    <property type="match status" value="1"/>
</dbReference>
<evidence type="ECO:0000256" key="1">
    <source>
        <dbReference type="ARBA" id="ARBA00010914"/>
    </source>
</evidence>
<dbReference type="Proteomes" id="UP001057375">
    <property type="component" value="Unassembled WGS sequence"/>
</dbReference>
<evidence type="ECO:0000259" key="7">
    <source>
        <dbReference type="PROSITE" id="PS51085"/>
    </source>
</evidence>
<evidence type="ECO:0000256" key="2">
    <source>
        <dbReference type="ARBA" id="ARBA00022714"/>
    </source>
</evidence>
<comment type="caution">
    <text evidence="8">The sequence shown here is derived from an EMBL/GenBank/DDBJ whole genome shotgun (WGS) entry which is preliminary data.</text>
</comment>
<comment type="cofactor">
    <cofactor evidence="6">
        <name>[2Fe-2S] cluster</name>
        <dbReference type="ChEBI" id="CHEBI:190135"/>
    </cofactor>
</comment>
<reference evidence="8" key="1">
    <citation type="submission" date="2022-03" db="EMBL/GenBank/DDBJ databases">
        <title>Draft genome sequence of Aduncisulcus paluster, a free-living microaerophilic Fornicata.</title>
        <authorList>
            <person name="Yuyama I."/>
            <person name="Kume K."/>
            <person name="Tamura T."/>
            <person name="Inagaki Y."/>
            <person name="Hashimoto T."/>
        </authorList>
    </citation>
    <scope>NUCLEOTIDE SEQUENCE</scope>
    <source>
        <strain evidence="8">NY0171</strain>
    </source>
</reference>
<dbReference type="EMBL" id="BQXS01012730">
    <property type="protein sequence ID" value="GKT27297.1"/>
    <property type="molecule type" value="Genomic_DNA"/>
</dbReference>
<gene>
    <name evidence="8" type="ORF">ADUPG1_013747</name>
</gene>
<evidence type="ECO:0000256" key="5">
    <source>
        <dbReference type="ARBA" id="ARBA00023014"/>
    </source>
</evidence>
<dbReference type="Gene3D" id="3.10.20.30">
    <property type="match status" value="1"/>
</dbReference>
<dbReference type="PANTHER" id="PTHR23426">
    <property type="entry name" value="FERREDOXIN/ADRENODOXIN"/>
    <property type="match status" value="1"/>
</dbReference>
<dbReference type="PROSITE" id="PS51085">
    <property type="entry name" value="2FE2S_FER_2"/>
    <property type="match status" value="1"/>
</dbReference>
<dbReference type="InterPro" id="IPR001041">
    <property type="entry name" value="2Fe-2S_ferredoxin-type"/>
</dbReference>
<evidence type="ECO:0000256" key="4">
    <source>
        <dbReference type="ARBA" id="ARBA00023004"/>
    </source>
</evidence>
<sequence length="112" mass="12005">MGGIAALARSVQITLTRGDKTVDVDAAEGSRIFQVALDQGLEIPAACGGNKVCGGCHCYVEPFIEPKDKEGEADVLEDLWEDDQIKSNSRLGCQITVTADMAGTKFEFPLEE</sequence>
<accession>A0ABQ5K3Z1</accession>
<organism evidence="8 9">
    <name type="scientific">Aduncisulcus paluster</name>
    <dbReference type="NCBI Taxonomy" id="2918883"/>
    <lineage>
        <taxon>Eukaryota</taxon>
        <taxon>Metamonada</taxon>
        <taxon>Carpediemonas-like organisms</taxon>
        <taxon>Aduncisulcus</taxon>
    </lineage>
</organism>